<sequence>MTFEAGRNTIELELDRPHPAGDPALEIVEWSAKFGSELVLCDGEGVPLASLPTRAATQDADFTAFVGWAGFDPADVHLADAGHETYQRVLTKARAAIDRHFAGRAPERPAHAATGRTSEPPVPRSAGRDVTAPARRVGAAMPRPLGAVLASDEQRPHVPAHLSQAGVPPRAPAG</sequence>
<dbReference type="Proteomes" id="UP000280698">
    <property type="component" value="Unassembled WGS sequence"/>
</dbReference>
<dbReference type="RefSeq" id="WP_123239995.1">
    <property type="nucleotide sequence ID" value="NZ_JAAHBY010000012.1"/>
</dbReference>
<comment type="caution">
    <text evidence="2">The sequence shown here is derived from an EMBL/GenBank/DDBJ whole genome shotgun (WGS) entry which is preliminary data.</text>
</comment>
<evidence type="ECO:0000313" key="3">
    <source>
        <dbReference type="Proteomes" id="UP000280698"/>
    </source>
</evidence>
<gene>
    <name evidence="2" type="ORF">EFE23_06590</name>
</gene>
<protein>
    <submittedName>
        <fullName evidence="2">Uncharacterized protein</fullName>
    </submittedName>
</protein>
<keyword evidence="3" id="KW-1185">Reference proteome</keyword>
<evidence type="ECO:0000313" key="2">
    <source>
        <dbReference type="EMBL" id="RNM00310.1"/>
    </source>
</evidence>
<dbReference type="EMBL" id="RJLN01000012">
    <property type="protein sequence ID" value="RNM00310.1"/>
    <property type="molecule type" value="Genomic_DNA"/>
</dbReference>
<accession>A0ABX9WJG2</accession>
<name>A0ABX9WJG2_9ACTN</name>
<reference evidence="2 3" key="1">
    <citation type="submission" date="2018-11" db="EMBL/GenBank/DDBJ databases">
        <title>Micromonospora sp. PPF5-17, a new actinomycetes isolated from a hot spring soil.</title>
        <authorList>
            <person name="Thawai C."/>
        </authorList>
    </citation>
    <scope>NUCLEOTIDE SEQUENCE [LARGE SCALE GENOMIC DNA]</scope>
    <source>
        <strain evidence="2 3">PPF5-17</strain>
    </source>
</reference>
<organism evidence="2 3">
    <name type="scientific">Micromonospora solifontis</name>
    <dbReference type="NCBI Taxonomy" id="2487138"/>
    <lineage>
        <taxon>Bacteria</taxon>
        <taxon>Bacillati</taxon>
        <taxon>Actinomycetota</taxon>
        <taxon>Actinomycetes</taxon>
        <taxon>Micromonosporales</taxon>
        <taxon>Micromonosporaceae</taxon>
        <taxon>Micromonospora</taxon>
    </lineage>
</organism>
<evidence type="ECO:0000256" key="1">
    <source>
        <dbReference type="SAM" id="MobiDB-lite"/>
    </source>
</evidence>
<feature type="region of interest" description="Disordered" evidence="1">
    <location>
        <begin position="102"/>
        <end position="174"/>
    </location>
</feature>
<proteinExistence type="predicted"/>